<keyword evidence="2" id="KW-1133">Transmembrane helix</keyword>
<proteinExistence type="predicted"/>
<accession>A0A6G1PKB8</accession>
<organism evidence="3 4">
    <name type="scientific">Channa argus</name>
    <name type="common">Northern snakehead</name>
    <name type="synonym">Ophicephalus argus</name>
    <dbReference type="NCBI Taxonomy" id="215402"/>
    <lineage>
        <taxon>Eukaryota</taxon>
        <taxon>Metazoa</taxon>
        <taxon>Chordata</taxon>
        <taxon>Craniata</taxon>
        <taxon>Vertebrata</taxon>
        <taxon>Euteleostomi</taxon>
        <taxon>Actinopterygii</taxon>
        <taxon>Neopterygii</taxon>
        <taxon>Teleostei</taxon>
        <taxon>Neoteleostei</taxon>
        <taxon>Acanthomorphata</taxon>
        <taxon>Anabantaria</taxon>
        <taxon>Anabantiformes</taxon>
        <taxon>Channoidei</taxon>
        <taxon>Channidae</taxon>
        <taxon>Channa</taxon>
    </lineage>
</organism>
<evidence type="ECO:0000313" key="4">
    <source>
        <dbReference type="Proteomes" id="UP000503349"/>
    </source>
</evidence>
<evidence type="ECO:0000313" key="3">
    <source>
        <dbReference type="EMBL" id="KAF3690725.1"/>
    </source>
</evidence>
<gene>
    <name evidence="3" type="ORF">EXN66_Car006398</name>
</gene>
<keyword evidence="2" id="KW-0812">Transmembrane</keyword>
<reference evidence="3 4" key="1">
    <citation type="submission" date="2019-02" db="EMBL/GenBank/DDBJ databases">
        <title>Opniocepnalus argus genome.</title>
        <authorList>
            <person name="Zhou C."/>
            <person name="Xiao S."/>
        </authorList>
    </citation>
    <scope>NUCLEOTIDE SEQUENCE [LARGE SCALE GENOMIC DNA]</scope>
    <source>
        <strain evidence="3">OARG1902GOOAL</strain>
        <tissue evidence="3">Muscle</tissue>
    </source>
</reference>
<feature type="region of interest" description="Disordered" evidence="1">
    <location>
        <begin position="94"/>
        <end position="125"/>
    </location>
</feature>
<protein>
    <submittedName>
        <fullName evidence="3">Protein crumbs-like protein 1</fullName>
    </submittedName>
</protein>
<reference evidence="4" key="2">
    <citation type="submission" date="2019-02" db="EMBL/GenBank/DDBJ databases">
        <title>Opniocepnalus argus Var Kimnra genome.</title>
        <authorList>
            <person name="Zhou C."/>
            <person name="Xiao S."/>
        </authorList>
    </citation>
    <scope>NUCLEOTIDE SEQUENCE [LARGE SCALE GENOMIC DNA]</scope>
</reference>
<evidence type="ECO:0000256" key="2">
    <source>
        <dbReference type="SAM" id="Phobius"/>
    </source>
</evidence>
<keyword evidence="4" id="KW-1185">Reference proteome</keyword>
<evidence type="ECO:0000256" key="1">
    <source>
        <dbReference type="SAM" id="MobiDB-lite"/>
    </source>
</evidence>
<dbReference type="Proteomes" id="UP000503349">
    <property type="component" value="Chromosome 6"/>
</dbReference>
<name>A0A6G1PKB8_CHAAH</name>
<dbReference type="EMBL" id="CM015717">
    <property type="protein sequence ID" value="KAF3690725.1"/>
    <property type="molecule type" value="Genomic_DNA"/>
</dbReference>
<sequence>MLGLALAVAKLREKRQTEEGLGLRQLEAPGGHNPPAELENTSISTLAARVERLLTSEGLTSDLLLSISLVSVVLLLVLVLTSFGLVMTLNRRATHGTYSPSRQEKESSRVEMWSITQPPPMERLI</sequence>
<feature type="transmembrane region" description="Helical" evidence="2">
    <location>
        <begin position="63"/>
        <end position="86"/>
    </location>
</feature>
<keyword evidence="2" id="KW-0472">Membrane</keyword>
<dbReference type="AlphaFoldDB" id="A0A6G1PKB8"/>